<dbReference type="AlphaFoldDB" id="A0A1I3R756"/>
<dbReference type="STRING" id="1144750.SAMN05443431_107114"/>
<dbReference type="SUPFAM" id="SSF54909">
    <property type="entry name" value="Dimeric alpha+beta barrel"/>
    <property type="match status" value="2"/>
</dbReference>
<keyword evidence="2" id="KW-0560">Oxidoreductase</keyword>
<organism evidence="2 3">
    <name type="scientific">Olleya namhaensis</name>
    <dbReference type="NCBI Taxonomy" id="1144750"/>
    <lineage>
        <taxon>Bacteria</taxon>
        <taxon>Pseudomonadati</taxon>
        <taxon>Bacteroidota</taxon>
        <taxon>Flavobacteriia</taxon>
        <taxon>Flavobacteriales</taxon>
        <taxon>Flavobacteriaceae</taxon>
    </lineage>
</organism>
<name>A0A1I3R756_9FLAO</name>
<protein>
    <submittedName>
        <fullName evidence="2">Quinol monooxygenase YgiN</fullName>
    </submittedName>
</protein>
<dbReference type="Gene3D" id="3.30.70.100">
    <property type="match status" value="2"/>
</dbReference>
<dbReference type="PROSITE" id="PS51725">
    <property type="entry name" value="ABM"/>
    <property type="match status" value="1"/>
</dbReference>
<gene>
    <name evidence="2" type="ORF">SAMN05443431_107114</name>
</gene>
<dbReference type="InterPro" id="IPR050744">
    <property type="entry name" value="AI-2_Isomerase_LsrG"/>
</dbReference>
<dbReference type="InterPro" id="IPR011008">
    <property type="entry name" value="Dimeric_a/b-barrel"/>
</dbReference>
<dbReference type="InterPro" id="IPR007138">
    <property type="entry name" value="ABM_dom"/>
</dbReference>
<reference evidence="3" key="1">
    <citation type="submission" date="2016-10" db="EMBL/GenBank/DDBJ databases">
        <authorList>
            <person name="Varghese N."/>
            <person name="Submissions S."/>
        </authorList>
    </citation>
    <scope>NUCLEOTIDE SEQUENCE [LARGE SCALE GENOMIC DNA]</scope>
    <source>
        <strain evidence="3">DSM 28881</strain>
    </source>
</reference>
<keyword evidence="2" id="KW-0503">Monooxygenase</keyword>
<dbReference type="PANTHER" id="PTHR33336">
    <property type="entry name" value="QUINOL MONOOXYGENASE YGIN-RELATED"/>
    <property type="match status" value="1"/>
</dbReference>
<accession>A0A1I3R756</accession>
<dbReference type="EMBL" id="FORM01000007">
    <property type="protein sequence ID" value="SFJ41251.1"/>
    <property type="molecule type" value="Genomic_DNA"/>
</dbReference>
<evidence type="ECO:0000313" key="2">
    <source>
        <dbReference type="EMBL" id="SFJ41251.1"/>
    </source>
</evidence>
<evidence type="ECO:0000259" key="1">
    <source>
        <dbReference type="PROSITE" id="PS51725"/>
    </source>
</evidence>
<dbReference type="GO" id="GO:0004497">
    <property type="term" value="F:monooxygenase activity"/>
    <property type="evidence" value="ECO:0007669"/>
    <property type="project" value="UniProtKB-KW"/>
</dbReference>
<sequence>MQNYQNLDFLKTQLLPSYNRKTRLLIRNIMKSTIVKFTAKPEHRTSFAATLKEAQKATQKESGNKEIRVFVSKSDANVFFVYERWADKAAITSHDNEPHTKKLMEVGKTALQTAPDFYFLGDTNPLPDHSKSAKPEDEVFIIFFIFKLKTEFRAQLLTQFEDHITNTRKEEAGNILFDLYTVDDQEDTLAVYEHWRKESDVWDIHFNQPYAVETGKLMEEAVVGDLKQYMNFVKEI</sequence>
<dbReference type="Proteomes" id="UP000199559">
    <property type="component" value="Unassembled WGS sequence"/>
</dbReference>
<evidence type="ECO:0000313" key="3">
    <source>
        <dbReference type="Proteomes" id="UP000199559"/>
    </source>
</evidence>
<dbReference type="Pfam" id="PF03992">
    <property type="entry name" value="ABM"/>
    <property type="match status" value="2"/>
</dbReference>
<keyword evidence="3" id="KW-1185">Reference proteome</keyword>
<dbReference type="PANTHER" id="PTHR33336:SF3">
    <property type="entry name" value="ABM DOMAIN-CONTAINING PROTEIN"/>
    <property type="match status" value="1"/>
</dbReference>
<proteinExistence type="predicted"/>
<feature type="domain" description="ABM" evidence="1">
    <location>
        <begin position="31"/>
        <end position="119"/>
    </location>
</feature>